<gene>
    <name evidence="3" type="ORF">AUO94_05385</name>
</gene>
<evidence type="ECO:0000313" key="3">
    <source>
        <dbReference type="EMBL" id="ALS78114.1"/>
    </source>
</evidence>
<dbReference type="EMBL" id="CP013661">
    <property type="protein sequence ID" value="ALS78114.1"/>
    <property type="molecule type" value="Genomic_DNA"/>
</dbReference>
<keyword evidence="4" id="KW-1185">Reference proteome</keyword>
<accession>A0ABN4JTH8</accession>
<feature type="chain" id="PRO_5045515020" description="Lipoprotein" evidence="2">
    <location>
        <begin position="25"/>
        <end position="236"/>
    </location>
</feature>
<dbReference type="RefSeq" id="WP_058384784.1">
    <property type="nucleotide sequence ID" value="NZ_CP013661.2"/>
</dbReference>
<keyword evidence="2" id="KW-0732">Signal</keyword>
<feature type="region of interest" description="Disordered" evidence="1">
    <location>
        <begin position="28"/>
        <end position="107"/>
    </location>
</feature>
<name>A0ABN4JTH8_9BACL</name>
<evidence type="ECO:0000313" key="4">
    <source>
        <dbReference type="Proteomes" id="UP000065533"/>
    </source>
</evidence>
<evidence type="ECO:0000256" key="2">
    <source>
        <dbReference type="SAM" id="SignalP"/>
    </source>
</evidence>
<dbReference type="Proteomes" id="UP000065533">
    <property type="component" value="Chromosome"/>
</dbReference>
<reference evidence="3" key="1">
    <citation type="submission" date="2016-01" db="EMBL/GenBank/DDBJ databases">
        <title>Complete genome of Planococcus kocurri type strain.</title>
        <authorList>
            <person name="See-Too W.S."/>
        </authorList>
    </citation>
    <scope>NUCLEOTIDE SEQUENCE [LARGE SCALE GENOMIC DNA]</scope>
    <source>
        <strain evidence="3">ATCC 43650</strain>
    </source>
</reference>
<evidence type="ECO:0000256" key="1">
    <source>
        <dbReference type="SAM" id="MobiDB-lite"/>
    </source>
</evidence>
<dbReference type="PROSITE" id="PS51257">
    <property type="entry name" value="PROKAR_LIPOPROTEIN"/>
    <property type="match status" value="1"/>
</dbReference>
<organism evidence="3 4">
    <name type="scientific">Planococcus kocurii</name>
    <dbReference type="NCBI Taxonomy" id="1374"/>
    <lineage>
        <taxon>Bacteria</taxon>
        <taxon>Bacillati</taxon>
        <taxon>Bacillota</taxon>
        <taxon>Bacilli</taxon>
        <taxon>Bacillales</taxon>
        <taxon>Caryophanaceae</taxon>
        <taxon>Planococcus</taxon>
    </lineage>
</organism>
<evidence type="ECO:0008006" key="5">
    <source>
        <dbReference type="Google" id="ProtNLM"/>
    </source>
</evidence>
<protein>
    <recommendedName>
        <fullName evidence="5">Lipoprotein</fullName>
    </recommendedName>
</protein>
<sequence>MKKNLFLFSSALMIAMLLAACGTAATVEEDTEPVEAPAEDTNASDDESVEESTEDTTTSDDESVEESTEDTTASDDESVEESTEDTTTSDDESVEEAAGTLIQSDEQNYELHVLDGYELTAEEPNKDSLYVSDNSAVFMRIETFSSEDIDFASATESMKQTLKAVNPDTEAVEASNFDGANFKQSAAFEVPSTEGSVTGIVYENDKLIVRLTIFDDNTVNATEDFISMGKTIQSVE</sequence>
<proteinExistence type="predicted"/>
<feature type="compositionally biased region" description="Acidic residues" evidence="1">
    <location>
        <begin position="42"/>
        <end position="95"/>
    </location>
</feature>
<feature type="signal peptide" evidence="2">
    <location>
        <begin position="1"/>
        <end position="24"/>
    </location>
</feature>